<protein>
    <submittedName>
        <fullName evidence="2">Uncharacterized protein</fullName>
    </submittedName>
</protein>
<proteinExistence type="predicted"/>
<keyword evidence="3" id="KW-1185">Reference proteome</keyword>
<dbReference type="RefSeq" id="YP_473363.1">
    <property type="nucleotide sequence ID" value="NC_007193.2"/>
</dbReference>
<dbReference type="EMBL" id="AB193315">
    <property type="protein sequence ID" value="BAE79197.1"/>
    <property type="molecule type" value="Genomic_DNA"/>
</dbReference>
<sequence>MQKARDEFNLSLNLGGAAEPGYWSEYLDQADIETFHQQAYANADGLAIRINPVTGYKELYVSGSRGVRDHIQNLAEGLSRGIDDYDEWLEAYGAGKKAETLWTETGWGKARAADPMDQQAFEWAKTALSGSELARDYWTQYIDTVIEAEGVEVVYGHSRGAATISGLKSNVKKIGLDGAMYIAKEDTEFTNLANANLLIPQLPGVVDYAISGGYKHNVYLPNRAFHDVARGKDVEKKPKPTGEASAAQRKKQRRQRPRAQKSRERVKELDKLLGRKTDDQKKAQYLRNRRKYFKWKKHYKDAKRLGKIVYESYKKHQELKSGVYRRRR</sequence>
<dbReference type="GeneID" id="5076469"/>
<feature type="compositionally biased region" description="Basic residues" evidence="1">
    <location>
        <begin position="248"/>
        <end position="260"/>
    </location>
</feature>
<evidence type="ECO:0000256" key="1">
    <source>
        <dbReference type="SAM" id="MobiDB-lite"/>
    </source>
</evidence>
<evidence type="ECO:0000313" key="3">
    <source>
        <dbReference type="Proteomes" id="UP000214374"/>
    </source>
</evidence>
<dbReference type="KEGG" id="vg:5076469"/>
<accession>Q2L6L4</accession>
<feature type="compositionally biased region" description="Basic and acidic residues" evidence="1">
    <location>
        <begin position="231"/>
        <end position="240"/>
    </location>
</feature>
<evidence type="ECO:0000313" key="2">
    <source>
        <dbReference type="EMBL" id="BAE79197.1"/>
    </source>
</evidence>
<reference evidence="2 3" key="1">
    <citation type="journal article" date="2005" name="Appl. Environ. Microbiol.">
        <title>Previously unknown virus infects marine diatom.</title>
        <authorList>
            <person name="Nagasaki K."/>
            <person name="Tomaru Y."/>
            <person name="Takao Y."/>
            <person name="Nishida K."/>
            <person name="Shirai Y."/>
            <person name="Suzuki H."/>
            <person name="Nagumo T."/>
        </authorList>
    </citation>
    <scope>NUCLEOTIDE SEQUENCE [LARGE SCALE GENOMIC DNA]</scope>
</reference>
<name>Q2L6L4_9VIRU</name>
<feature type="region of interest" description="Disordered" evidence="1">
    <location>
        <begin position="231"/>
        <end position="266"/>
    </location>
</feature>
<organism evidence="2 3">
    <name type="scientific">Protobacilladnavirus chasesal</name>
    <dbReference type="NCBI Taxonomy" id="3052703"/>
    <lineage>
        <taxon>Viruses</taxon>
        <taxon>Monodnaviria</taxon>
        <taxon>Shotokuvirae</taxon>
        <taxon>Cressdnaviricota</taxon>
        <taxon>Arfiviricetes</taxon>
        <taxon>Baphyvirales</taxon>
        <taxon>Bacilladnaviridae</taxon>
        <taxon>Protobacilladnavirus</taxon>
    </lineage>
</organism>
<dbReference type="Proteomes" id="UP000214374">
    <property type="component" value="Segment"/>
</dbReference>